<proteinExistence type="predicted"/>
<reference evidence="1 2" key="1">
    <citation type="submission" date="2018-09" db="EMBL/GenBank/DDBJ databases">
        <authorList>
            <person name="Tagini F."/>
        </authorList>
    </citation>
    <scope>NUCLEOTIDE SEQUENCE [LARGE SCALE GENOMIC DNA]</scope>
    <source>
        <strain evidence="1 2">MK13</strain>
    </source>
</reference>
<gene>
    <name evidence="1" type="ORF">LAUMK13_03190</name>
</gene>
<dbReference type="Proteomes" id="UP000267289">
    <property type="component" value="Unassembled WGS sequence"/>
</dbReference>
<keyword evidence="2" id="KW-1185">Reference proteome</keyword>
<accession>A0A498Q5X7</accession>
<dbReference type="EMBL" id="UPHQ01000165">
    <property type="protein sequence ID" value="VBA40701.1"/>
    <property type="molecule type" value="Genomic_DNA"/>
</dbReference>
<evidence type="ECO:0000313" key="2">
    <source>
        <dbReference type="Proteomes" id="UP000267289"/>
    </source>
</evidence>
<sequence>MTGTADPAARGADAVYRELRQRVVDELSGQLPPGPALPVMIPTVGFGGQSRAVLTHTVRELARQRAAVPISVVLLVNRPEARPADSTPFRARGLAAARNSTAVQFAVAELTLPRRPRMGELRQLLLEAVLQVQGLDPDRTACVVCDDDIVRAPAGMLADLHRVVSEPGVAAALGPVLFDSEHSPAPLWPAFFAADALRALLAAKFVRRLRQEPFDAARHAEFDHHAEAIALSGNFAARASAIQQAGGFAPLNEITNLTRGIHHLGPGTIAGTWDFDPGREDVLIELRRRALHTSARRAMAAYLATGTPSVGQWRVWRFRSSRVDPVRTMDAPAGTPVRIADLDNRRTAELVTELNSVLTTTLRYFPTDLEVIEDCLAALGLSTRSLSLGVGSAAPTVTIREAAGLLDRLAAAQRDVDQSRTPRETG</sequence>
<dbReference type="RefSeq" id="WP_075542028.1">
    <property type="nucleotide sequence ID" value="NZ_UPHQ01000165.1"/>
</dbReference>
<organism evidence="1 2">
    <name type="scientific">Mycobacterium innocens</name>
    <dbReference type="NCBI Taxonomy" id="2341083"/>
    <lineage>
        <taxon>Bacteria</taxon>
        <taxon>Bacillati</taxon>
        <taxon>Actinomycetota</taxon>
        <taxon>Actinomycetes</taxon>
        <taxon>Mycobacteriales</taxon>
        <taxon>Mycobacteriaceae</taxon>
        <taxon>Mycobacterium</taxon>
    </lineage>
</organism>
<protein>
    <submittedName>
        <fullName evidence="1">Uncharacterized protein</fullName>
    </submittedName>
</protein>
<dbReference type="AlphaFoldDB" id="A0A498Q5X7"/>
<name>A0A498Q5X7_9MYCO</name>
<evidence type="ECO:0000313" key="1">
    <source>
        <dbReference type="EMBL" id="VBA40701.1"/>
    </source>
</evidence>